<dbReference type="RefSeq" id="WP_114130627.1">
    <property type="nucleotide sequence ID" value="NZ_CP068435.1"/>
</dbReference>
<proteinExistence type="predicted"/>
<evidence type="ECO:0000256" key="1">
    <source>
        <dbReference type="ARBA" id="ARBA00023002"/>
    </source>
</evidence>
<feature type="domain" description="FAD dependent oxidoreductase" evidence="2">
    <location>
        <begin position="13"/>
        <end position="356"/>
    </location>
</feature>
<reference evidence="3 4" key="1">
    <citation type="submission" date="2018-04" db="EMBL/GenBank/DDBJ databases">
        <title>Cupriavidus necator CR12 genome sequencing and assembly.</title>
        <authorList>
            <person name="Ben Fekih I."/>
            <person name="Mazhar H.S."/>
            <person name="Bello S.K."/>
            <person name="Rensing C."/>
        </authorList>
    </citation>
    <scope>NUCLEOTIDE SEQUENCE [LARGE SCALE GENOMIC DNA]</scope>
    <source>
        <strain evidence="3 4">CR12</strain>
    </source>
</reference>
<dbReference type="GO" id="GO:0005737">
    <property type="term" value="C:cytoplasm"/>
    <property type="evidence" value="ECO:0007669"/>
    <property type="project" value="TreeGrafter"/>
</dbReference>
<accession>A0A367PPU6</accession>
<dbReference type="Proteomes" id="UP000253501">
    <property type="component" value="Unassembled WGS sequence"/>
</dbReference>
<dbReference type="AlphaFoldDB" id="A0A367PPU6"/>
<dbReference type="EMBL" id="QDHA01000007">
    <property type="protein sequence ID" value="RCJ09932.1"/>
    <property type="molecule type" value="Genomic_DNA"/>
</dbReference>
<dbReference type="GO" id="GO:0016491">
    <property type="term" value="F:oxidoreductase activity"/>
    <property type="evidence" value="ECO:0007669"/>
    <property type="project" value="UniProtKB-KW"/>
</dbReference>
<evidence type="ECO:0000313" key="3">
    <source>
        <dbReference type="EMBL" id="RCJ09932.1"/>
    </source>
</evidence>
<dbReference type="Pfam" id="PF01266">
    <property type="entry name" value="DAO"/>
    <property type="match status" value="1"/>
</dbReference>
<name>A0A367PPU6_CUPNE</name>
<dbReference type="InterPro" id="IPR006076">
    <property type="entry name" value="FAD-dep_OxRdtase"/>
</dbReference>
<dbReference type="Gene3D" id="3.30.9.10">
    <property type="entry name" value="D-Amino Acid Oxidase, subunit A, domain 2"/>
    <property type="match status" value="1"/>
</dbReference>
<dbReference type="PANTHER" id="PTHR13847">
    <property type="entry name" value="SARCOSINE DEHYDROGENASE-RELATED"/>
    <property type="match status" value="1"/>
</dbReference>
<comment type="caution">
    <text evidence="3">The sequence shown here is derived from an EMBL/GenBank/DDBJ whole genome shotgun (WGS) entry which is preliminary data.</text>
</comment>
<dbReference type="SUPFAM" id="SSF51905">
    <property type="entry name" value="FAD/NAD(P)-binding domain"/>
    <property type="match status" value="1"/>
</dbReference>
<dbReference type="Gene3D" id="3.50.50.60">
    <property type="entry name" value="FAD/NAD(P)-binding domain"/>
    <property type="match status" value="1"/>
</dbReference>
<gene>
    <name evidence="3" type="ORF">DDK22_02950</name>
</gene>
<evidence type="ECO:0000313" key="4">
    <source>
        <dbReference type="Proteomes" id="UP000253501"/>
    </source>
</evidence>
<protein>
    <submittedName>
        <fullName evidence="3">FAD-binding oxidoreductase</fullName>
    </submittedName>
</protein>
<keyword evidence="1" id="KW-0560">Oxidoreductase</keyword>
<organism evidence="3 4">
    <name type="scientific">Cupriavidus necator</name>
    <name type="common">Alcaligenes eutrophus</name>
    <name type="synonym">Ralstonia eutropha</name>
    <dbReference type="NCBI Taxonomy" id="106590"/>
    <lineage>
        <taxon>Bacteria</taxon>
        <taxon>Pseudomonadati</taxon>
        <taxon>Pseudomonadota</taxon>
        <taxon>Betaproteobacteria</taxon>
        <taxon>Burkholderiales</taxon>
        <taxon>Burkholderiaceae</taxon>
        <taxon>Cupriavidus</taxon>
    </lineage>
</organism>
<evidence type="ECO:0000259" key="2">
    <source>
        <dbReference type="Pfam" id="PF01266"/>
    </source>
</evidence>
<dbReference type="PANTHER" id="PTHR13847:SF287">
    <property type="entry name" value="FAD-DEPENDENT OXIDOREDUCTASE DOMAIN-CONTAINING PROTEIN 1"/>
    <property type="match status" value="1"/>
</dbReference>
<sequence>MRPTHAASPIPADYLIIGGGIAGASVAYWLAPHGRVILLEREAQPGYHSTGRSAALFMESYGTTQVRALTMASRAFLQDPPPGFASHPLLTPRGALMIAGPGQRHLLDAHWDVVRAVDPDARLLSAAQACERVPALRAEQLAGGVYEPGAADMDVDAIHQGYLRGMRQAGGKLVCDAEVTAMARVRDHWHVEAGGAVYAAPVVLNAAGAWADVIARLAGVQPLGIEPRRRSAFVFAPPVEMDTSGWPMVFGADEDWYIKPDAGMLLGSPANADPVEPQDVQPEEMDIALAIDRIETATSLRIRRPARTWAGLRSFVADGDLVGGFDDAVPGFFWVAGQGGYGIQTSAAMGETCAALARGLPVPAHPASFGLSAEMLGPARLRRLAASA</sequence>
<dbReference type="InterPro" id="IPR036188">
    <property type="entry name" value="FAD/NAD-bd_sf"/>
</dbReference>